<protein>
    <submittedName>
        <fullName evidence="1">Uncharacterized protein</fullName>
    </submittedName>
</protein>
<dbReference type="Proteomes" id="UP000742024">
    <property type="component" value="Unassembled WGS sequence"/>
</dbReference>
<keyword evidence="2" id="KW-1185">Reference proteome</keyword>
<dbReference type="EMBL" id="SRPR01000088">
    <property type="protein sequence ID" value="KAG5960974.1"/>
    <property type="molecule type" value="Genomic_DNA"/>
</dbReference>
<reference evidence="1 2" key="1">
    <citation type="journal article" date="2020" name="bioRxiv">
        <title>Whole genome comparisons of ergot fungi reveals the divergence and evolution of species within the genus Claviceps are the result of varying mechanisms driving genome evolution and host range expansion.</title>
        <authorList>
            <person name="Wyka S.A."/>
            <person name="Mondo S.J."/>
            <person name="Liu M."/>
            <person name="Dettman J."/>
            <person name="Nalam V."/>
            <person name="Broders K.D."/>
        </authorList>
    </citation>
    <scope>NUCLEOTIDE SEQUENCE [LARGE SCALE GENOMIC DNA]</scope>
    <source>
        <strain evidence="1 2">LM583</strain>
    </source>
</reference>
<evidence type="ECO:0000313" key="2">
    <source>
        <dbReference type="Proteomes" id="UP000742024"/>
    </source>
</evidence>
<gene>
    <name evidence="1" type="ORF">E4U57_007908</name>
</gene>
<name>A0ABQ7PE52_9HYPO</name>
<comment type="caution">
    <text evidence="1">The sequence shown here is derived from an EMBL/GenBank/DDBJ whole genome shotgun (WGS) entry which is preliminary data.</text>
</comment>
<organism evidence="1 2">
    <name type="scientific">Claviceps arundinis</name>
    <dbReference type="NCBI Taxonomy" id="1623583"/>
    <lineage>
        <taxon>Eukaryota</taxon>
        <taxon>Fungi</taxon>
        <taxon>Dikarya</taxon>
        <taxon>Ascomycota</taxon>
        <taxon>Pezizomycotina</taxon>
        <taxon>Sordariomycetes</taxon>
        <taxon>Hypocreomycetidae</taxon>
        <taxon>Hypocreales</taxon>
        <taxon>Clavicipitaceae</taxon>
        <taxon>Claviceps</taxon>
    </lineage>
</organism>
<proteinExistence type="predicted"/>
<accession>A0ABQ7PE52</accession>
<evidence type="ECO:0000313" key="1">
    <source>
        <dbReference type="EMBL" id="KAG5960974.1"/>
    </source>
</evidence>
<sequence length="82" mass="9201">MSCDNDWKSVQANLILTRPTVAKSKVKGAHGNLISQGVEYSITTFSRLDVDDLRKCLQTVSRRTVGPEEDEPHIMGISRPRF</sequence>